<comment type="caution">
    <text evidence="2">The sequence shown here is derived from an EMBL/GenBank/DDBJ whole genome shotgun (WGS) entry which is preliminary data.</text>
</comment>
<evidence type="ECO:0000256" key="1">
    <source>
        <dbReference type="SAM" id="MobiDB-lite"/>
    </source>
</evidence>
<dbReference type="EMBL" id="CAJOBR010100914">
    <property type="protein sequence ID" value="CAF5152516.1"/>
    <property type="molecule type" value="Genomic_DNA"/>
</dbReference>
<feature type="non-terminal residue" evidence="2">
    <location>
        <position position="1"/>
    </location>
</feature>
<evidence type="ECO:0000313" key="3">
    <source>
        <dbReference type="Proteomes" id="UP000663848"/>
    </source>
</evidence>
<proteinExistence type="predicted"/>
<accession>A0A822GQ69</accession>
<name>A0A822GQ69_9BILA</name>
<evidence type="ECO:0000313" key="2">
    <source>
        <dbReference type="EMBL" id="CAF5152516.1"/>
    </source>
</evidence>
<gene>
    <name evidence="2" type="ORF">QYT958_LOCUS48695</name>
</gene>
<reference evidence="2" key="1">
    <citation type="submission" date="2021-02" db="EMBL/GenBank/DDBJ databases">
        <authorList>
            <person name="Nowell W R."/>
        </authorList>
    </citation>
    <scope>NUCLEOTIDE SEQUENCE</scope>
</reference>
<dbReference type="Proteomes" id="UP000663848">
    <property type="component" value="Unassembled WGS sequence"/>
</dbReference>
<sequence length="44" mass="4907">MSSFDDISSPSSTRTTTSCASPITTEYSTRTIRHLLLEDQDNLK</sequence>
<feature type="compositionally biased region" description="Low complexity" evidence="1">
    <location>
        <begin position="1"/>
        <end position="21"/>
    </location>
</feature>
<protein>
    <submittedName>
        <fullName evidence="2">Uncharacterized protein</fullName>
    </submittedName>
</protein>
<dbReference type="AlphaFoldDB" id="A0A822GQ69"/>
<feature type="region of interest" description="Disordered" evidence="1">
    <location>
        <begin position="1"/>
        <end position="23"/>
    </location>
</feature>
<organism evidence="2 3">
    <name type="scientific">Rotaria socialis</name>
    <dbReference type="NCBI Taxonomy" id="392032"/>
    <lineage>
        <taxon>Eukaryota</taxon>
        <taxon>Metazoa</taxon>
        <taxon>Spiralia</taxon>
        <taxon>Gnathifera</taxon>
        <taxon>Rotifera</taxon>
        <taxon>Eurotatoria</taxon>
        <taxon>Bdelloidea</taxon>
        <taxon>Philodinida</taxon>
        <taxon>Philodinidae</taxon>
        <taxon>Rotaria</taxon>
    </lineage>
</organism>